<evidence type="ECO:0000313" key="3">
    <source>
        <dbReference type="Proteomes" id="UP000474777"/>
    </source>
</evidence>
<keyword evidence="1" id="KW-0732">Signal</keyword>
<dbReference type="EMBL" id="JAAGWD010000001">
    <property type="protein sequence ID" value="NEM96932.1"/>
    <property type="molecule type" value="Genomic_DNA"/>
</dbReference>
<keyword evidence="3" id="KW-1185">Reference proteome</keyword>
<reference evidence="2 3" key="1">
    <citation type="submission" date="2020-02" db="EMBL/GenBank/DDBJ databases">
        <authorList>
            <person name="Kim M.K."/>
        </authorList>
    </citation>
    <scope>NUCLEOTIDE SEQUENCE [LARGE SCALE GENOMIC DNA]</scope>
    <source>
        <strain evidence="2 3">BT327</strain>
    </source>
</reference>
<protein>
    <recommendedName>
        <fullName evidence="4">DUF1795 domain-containing protein</fullName>
    </recommendedName>
</protein>
<accession>A0A6B3LIW6</accession>
<name>A0A6B3LIW6_9BACT</name>
<dbReference type="Proteomes" id="UP000474777">
    <property type="component" value="Unassembled WGS sequence"/>
</dbReference>
<dbReference type="AlphaFoldDB" id="A0A6B3LIW6"/>
<feature type="chain" id="PRO_5025465576" description="DUF1795 domain-containing protein" evidence="1">
    <location>
        <begin position="21"/>
        <end position="185"/>
    </location>
</feature>
<gene>
    <name evidence="2" type="ORF">GXP69_04425</name>
</gene>
<proteinExistence type="predicted"/>
<evidence type="ECO:0000313" key="2">
    <source>
        <dbReference type="EMBL" id="NEM96932.1"/>
    </source>
</evidence>
<comment type="caution">
    <text evidence="2">The sequence shown here is derived from an EMBL/GenBank/DDBJ whole genome shotgun (WGS) entry which is preliminary data.</text>
</comment>
<organism evidence="2 3">
    <name type="scientific">Pontibacter burrus</name>
    <dbReference type="NCBI Taxonomy" id="2704466"/>
    <lineage>
        <taxon>Bacteria</taxon>
        <taxon>Pseudomonadati</taxon>
        <taxon>Bacteroidota</taxon>
        <taxon>Cytophagia</taxon>
        <taxon>Cytophagales</taxon>
        <taxon>Hymenobacteraceae</taxon>
        <taxon>Pontibacter</taxon>
    </lineage>
</organism>
<evidence type="ECO:0008006" key="4">
    <source>
        <dbReference type="Google" id="ProtNLM"/>
    </source>
</evidence>
<feature type="signal peptide" evidence="1">
    <location>
        <begin position="1"/>
        <end position="20"/>
    </location>
</feature>
<evidence type="ECO:0000256" key="1">
    <source>
        <dbReference type="SAM" id="SignalP"/>
    </source>
</evidence>
<sequence length="185" mass="21399">MNMRYLAFLAIILIAGAAFAAPKLKKVNLTKEISIQLPKDFLPMTDDDLARDYPATTRPLAAYTSPDGNIDFSLTQKRTTFRQNDLSMLREFYKANLVETFTNIDFIIQEVTEINGRQFIVFEFVSHMADERGASNLRPVQKYSIIQYTISGNQLQIYTLHIPFLMKNQWQETAREIMNSVKFKK</sequence>